<dbReference type="Proteomes" id="UP001519460">
    <property type="component" value="Unassembled WGS sequence"/>
</dbReference>
<feature type="transmembrane region" description="Helical" evidence="2">
    <location>
        <begin position="31"/>
        <end position="49"/>
    </location>
</feature>
<dbReference type="PROSITE" id="PS51257">
    <property type="entry name" value="PROKAR_LIPOPROTEIN"/>
    <property type="match status" value="1"/>
</dbReference>
<evidence type="ECO:0000256" key="1">
    <source>
        <dbReference type="SAM" id="MobiDB-lite"/>
    </source>
</evidence>
<comment type="caution">
    <text evidence="3">The sequence shown here is derived from an EMBL/GenBank/DDBJ whole genome shotgun (WGS) entry which is preliminary data.</text>
</comment>
<evidence type="ECO:0000313" key="3">
    <source>
        <dbReference type="EMBL" id="KAK7476804.1"/>
    </source>
</evidence>
<keyword evidence="2" id="KW-0812">Transmembrane</keyword>
<feature type="compositionally biased region" description="Polar residues" evidence="1">
    <location>
        <begin position="55"/>
        <end position="75"/>
    </location>
</feature>
<accession>A0ABD0JPK0</accession>
<name>A0ABD0JPK0_9CAEN</name>
<feature type="region of interest" description="Disordered" evidence="1">
    <location>
        <begin position="55"/>
        <end position="78"/>
    </location>
</feature>
<evidence type="ECO:0000313" key="4">
    <source>
        <dbReference type="Proteomes" id="UP001519460"/>
    </source>
</evidence>
<sequence>MAAKSWGVAMPTVVRLVFLCFFLYTTVSISLSCMSLVTLLLFLGSIYLLDEPKTSTATPVSTRNPLKGKPQTSGLNEEREKQVAHAVSDFVSYDAENCRVLDKFGVIRMGSQFGADPHVFGRGVRRVLQTLSDLDPAGVRCMDKSYVSKRGWVFEFNRVTMFITTFAPCYPPSNSRYAFGADDCFILFQPELSFAQHDLPDDTPVTNWDNPVTVRDRIRTAFRAAGRSYNIRETILYPMAHDIVKPLFDDDPLVEWWLKE</sequence>
<organism evidence="3 4">
    <name type="scientific">Batillaria attramentaria</name>
    <dbReference type="NCBI Taxonomy" id="370345"/>
    <lineage>
        <taxon>Eukaryota</taxon>
        <taxon>Metazoa</taxon>
        <taxon>Spiralia</taxon>
        <taxon>Lophotrochozoa</taxon>
        <taxon>Mollusca</taxon>
        <taxon>Gastropoda</taxon>
        <taxon>Caenogastropoda</taxon>
        <taxon>Sorbeoconcha</taxon>
        <taxon>Cerithioidea</taxon>
        <taxon>Batillariidae</taxon>
        <taxon>Batillaria</taxon>
    </lineage>
</organism>
<protein>
    <submittedName>
        <fullName evidence="3">Uncharacterized protein</fullName>
    </submittedName>
</protein>
<keyword evidence="4" id="KW-1185">Reference proteome</keyword>
<keyword evidence="2" id="KW-0472">Membrane</keyword>
<proteinExistence type="predicted"/>
<evidence type="ECO:0000256" key="2">
    <source>
        <dbReference type="SAM" id="Phobius"/>
    </source>
</evidence>
<gene>
    <name evidence="3" type="ORF">BaRGS_00031965</name>
</gene>
<reference evidence="3 4" key="1">
    <citation type="journal article" date="2023" name="Sci. Data">
        <title>Genome assembly of the Korean intertidal mud-creeper Batillaria attramentaria.</title>
        <authorList>
            <person name="Patra A.K."/>
            <person name="Ho P.T."/>
            <person name="Jun S."/>
            <person name="Lee S.J."/>
            <person name="Kim Y."/>
            <person name="Won Y.J."/>
        </authorList>
    </citation>
    <scope>NUCLEOTIDE SEQUENCE [LARGE SCALE GENOMIC DNA]</scope>
    <source>
        <strain evidence="3">Wonlab-2016</strain>
    </source>
</reference>
<dbReference type="EMBL" id="JACVVK020000365">
    <property type="protein sequence ID" value="KAK7476804.1"/>
    <property type="molecule type" value="Genomic_DNA"/>
</dbReference>
<keyword evidence="2" id="KW-1133">Transmembrane helix</keyword>
<dbReference type="AlphaFoldDB" id="A0ABD0JPK0"/>